<dbReference type="CDD" id="cd06850">
    <property type="entry name" value="biotinyl_domain"/>
    <property type="match status" value="1"/>
</dbReference>
<name>A0A938BS27_UNCEI</name>
<gene>
    <name evidence="3" type="ORF">FJY75_11125</name>
</gene>
<comment type="caution">
    <text evidence="3">The sequence shown here is derived from an EMBL/GenBank/DDBJ whole genome shotgun (WGS) entry which is preliminary data.</text>
</comment>
<feature type="domain" description="Lipoyl-binding" evidence="2">
    <location>
        <begin position="79"/>
        <end position="156"/>
    </location>
</feature>
<evidence type="ECO:0000256" key="1">
    <source>
        <dbReference type="ARBA" id="ARBA00023267"/>
    </source>
</evidence>
<dbReference type="PROSITE" id="PS50968">
    <property type="entry name" value="BIOTINYL_LIPOYL"/>
    <property type="match status" value="1"/>
</dbReference>
<dbReference type="PANTHER" id="PTHR45266">
    <property type="entry name" value="OXALOACETATE DECARBOXYLASE ALPHA CHAIN"/>
    <property type="match status" value="1"/>
</dbReference>
<dbReference type="EMBL" id="VGIY01000343">
    <property type="protein sequence ID" value="MBM3318391.1"/>
    <property type="molecule type" value="Genomic_DNA"/>
</dbReference>
<dbReference type="PROSITE" id="PS00188">
    <property type="entry name" value="BIOTIN"/>
    <property type="match status" value="1"/>
</dbReference>
<dbReference type="AlphaFoldDB" id="A0A938BS27"/>
<dbReference type="PANTHER" id="PTHR45266:SF3">
    <property type="entry name" value="OXALOACETATE DECARBOXYLASE ALPHA CHAIN"/>
    <property type="match status" value="1"/>
</dbReference>
<dbReference type="InterPro" id="IPR050709">
    <property type="entry name" value="Biotin_Carboxyl_Carrier/Decarb"/>
</dbReference>
<protein>
    <recommendedName>
        <fullName evidence="2">Lipoyl-binding domain-containing protein</fullName>
    </recommendedName>
</protein>
<dbReference type="InterPro" id="IPR000089">
    <property type="entry name" value="Biotin_lipoyl"/>
</dbReference>
<dbReference type="Proteomes" id="UP000748308">
    <property type="component" value="Unassembled WGS sequence"/>
</dbReference>
<dbReference type="Gene3D" id="2.40.50.100">
    <property type="match status" value="1"/>
</dbReference>
<organism evidence="3 4">
    <name type="scientific">Eiseniibacteriota bacterium</name>
    <dbReference type="NCBI Taxonomy" id="2212470"/>
    <lineage>
        <taxon>Bacteria</taxon>
        <taxon>Candidatus Eiseniibacteriota</taxon>
    </lineage>
</organism>
<evidence type="ECO:0000313" key="3">
    <source>
        <dbReference type="EMBL" id="MBM3318391.1"/>
    </source>
</evidence>
<reference evidence="3" key="1">
    <citation type="submission" date="2019-03" db="EMBL/GenBank/DDBJ databases">
        <title>Lake Tanganyika Metagenome-Assembled Genomes (MAGs).</title>
        <authorList>
            <person name="Tran P."/>
        </authorList>
    </citation>
    <scope>NUCLEOTIDE SEQUENCE</scope>
    <source>
        <strain evidence="3">M_DeepCast_400m_m2_100</strain>
    </source>
</reference>
<keyword evidence="1" id="KW-0092">Biotin</keyword>
<dbReference type="Pfam" id="PF00364">
    <property type="entry name" value="Biotin_lipoyl"/>
    <property type="match status" value="1"/>
</dbReference>
<evidence type="ECO:0000313" key="4">
    <source>
        <dbReference type="Proteomes" id="UP000748308"/>
    </source>
</evidence>
<evidence type="ECO:0000259" key="2">
    <source>
        <dbReference type="PROSITE" id="PS50968"/>
    </source>
</evidence>
<dbReference type="InterPro" id="IPR001882">
    <property type="entry name" value="Biotin_BS"/>
</dbReference>
<dbReference type="SUPFAM" id="SSF51230">
    <property type="entry name" value="Single hybrid motif"/>
    <property type="match status" value="1"/>
</dbReference>
<accession>A0A938BS27</accession>
<dbReference type="InterPro" id="IPR011053">
    <property type="entry name" value="Single_hybrid_motif"/>
</dbReference>
<dbReference type="FunFam" id="2.40.50.100:FF:000003">
    <property type="entry name" value="Acetyl-CoA carboxylase biotin carboxyl carrier protein"/>
    <property type="match status" value="1"/>
</dbReference>
<proteinExistence type="predicted"/>
<sequence length="156" mass="16570">MERTFKLRIDGREFEIERRGSALLVDGQRFDPRISGTSVALGDLRLTVEVDGPRAFVDGIARAIETEGLDEKPADAAVDHGFGADAGGAVTAVMPGLIIRVAAVAGDAVKTGDVVVVLEAMKMENDICSPRDGVIKEIRVQAGDTVQQNQLLALVE</sequence>